<evidence type="ECO:0000313" key="9">
    <source>
        <dbReference type="Proteomes" id="UP000663870"/>
    </source>
</evidence>
<keyword evidence="9" id="KW-1185">Reference proteome</keyword>
<evidence type="ECO:0000313" key="4">
    <source>
        <dbReference type="EMBL" id="CAF1477587.1"/>
    </source>
</evidence>
<dbReference type="Proteomes" id="UP000663889">
    <property type="component" value="Unassembled WGS sequence"/>
</dbReference>
<dbReference type="EMBL" id="CAJNOO010008075">
    <property type="protein sequence ID" value="CAF1477587.1"/>
    <property type="molecule type" value="Genomic_DNA"/>
</dbReference>
<proteinExistence type="predicted"/>
<evidence type="ECO:0000256" key="1">
    <source>
        <dbReference type="SAM" id="MobiDB-lite"/>
    </source>
</evidence>
<dbReference type="Proteomes" id="UP000663874">
    <property type="component" value="Unassembled WGS sequence"/>
</dbReference>
<dbReference type="AlphaFoldDB" id="A0A819YTH0"/>
<evidence type="ECO:0000313" key="7">
    <source>
        <dbReference type="EMBL" id="CAF4165464.1"/>
    </source>
</evidence>
<evidence type="ECO:0000313" key="6">
    <source>
        <dbReference type="EMBL" id="CAF3874730.1"/>
    </source>
</evidence>
<gene>
    <name evidence="6" type="ORF">FNK824_LOCUS19212</name>
    <name evidence="5" type="ORF">JXQ802_LOCUS50909</name>
    <name evidence="7" type="ORF">OTI717_LOCUS36930</name>
    <name evidence="3" type="ORF">PYM288_LOCUS34720</name>
    <name evidence="4" type="ORF">RFH988_LOCUS37841</name>
    <name evidence="2" type="ORF">SEV965_LOCUS20199</name>
</gene>
<dbReference type="Proteomes" id="UP000663823">
    <property type="component" value="Unassembled WGS sequence"/>
</dbReference>
<feature type="compositionally biased region" description="Polar residues" evidence="1">
    <location>
        <begin position="235"/>
        <end position="244"/>
    </location>
</feature>
<feature type="compositionally biased region" description="Low complexity" evidence="1">
    <location>
        <begin position="245"/>
        <end position="260"/>
    </location>
</feature>
<dbReference type="EMBL" id="CAJNOH010005475">
    <property type="protein sequence ID" value="CAF1398920.1"/>
    <property type="molecule type" value="Genomic_DNA"/>
</dbReference>
<organism evidence="7 8">
    <name type="scientific">Rotaria sordida</name>
    <dbReference type="NCBI Taxonomy" id="392033"/>
    <lineage>
        <taxon>Eukaryota</taxon>
        <taxon>Metazoa</taxon>
        <taxon>Spiralia</taxon>
        <taxon>Gnathifera</taxon>
        <taxon>Rotifera</taxon>
        <taxon>Eurotatoria</taxon>
        <taxon>Bdelloidea</taxon>
        <taxon>Philodinida</taxon>
        <taxon>Philodinidae</taxon>
        <taxon>Rotaria</taxon>
    </lineage>
</organism>
<evidence type="ECO:0000313" key="5">
    <source>
        <dbReference type="EMBL" id="CAF1623690.1"/>
    </source>
</evidence>
<protein>
    <submittedName>
        <fullName evidence="7">Uncharacterized protein</fullName>
    </submittedName>
</protein>
<reference evidence="7" key="1">
    <citation type="submission" date="2021-02" db="EMBL/GenBank/DDBJ databases">
        <authorList>
            <person name="Nowell W R."/>
        </authorList>
    </citation>
    <scope>NUCLEOTIDE SEQUENCE</scope>
</reference>
<evidence type="ECO:0000313" key="8">
    <source>
        <dbReference type="Proteomes" id="UP000663823"/>
    </source>
</evidence>
<dbReference type="EMBL" id="CAJOBE010003340">
    <property type="protein sequence ID" value="CAF3874730.1"/>
    <property type="molecule type" value="Genomic_DNA"/>
</dbReference>
<dbReference type="Proteomes" id="UP000663870">
    <property type="component" value="Unassembled WGS sequence"/>
</dbReference>
<dbReference type="EMBL" id="CAJNOU010001298">
    <property type="protein sequence ID" value="CAF1183796.1"/>
    <property type="molecule type" value="Genomic_DNA"/>
</dbReference>
<evidence type="ECO:0000313" key="3">
    <source>
        <dbReference type="EMBL" id="CAF1398920.1"/>
    </source>
</evidence>
<dbReference type="EMBL" id="CAJOAX010016547">
    <property type="protein sequence ID" value="CAF4165464.1"/>
    <property type="molecule type" value="Genomic_DNA"/>
</dbReference>
<comment type="caution">
    <text evidence="7">The sequence shown here is derived from an EMBL/GenBank/DDBJ whole genome shotgun (WGS) entry which is preliminary data.</text>
</comment>
<name>A0A819YTH0_9BILA</name>
<dbReference type="Proteomes" id="UP000663882">
    <property type="component" value="Unassembled WGS sequence"/>
</dbReference>
<feature type="compositionally biased region" description="Basic and acidic residues" evidence="1">
    <location>
        <begin position="222"/>
        <end position="232"/>
    </location>
</feature>
<dbReference type="EMBL" id="CAJNOL010006968">
    <property type="protein sequence ID" value="CAF1623690.1"/>
    <property type="molecule type" value="Genomic_DNA"/>
</dbReference>
<accession>A0A819YTH0</accession>
<dbReference type="OrthoDB" id="10060544at2759"/>
<sequence>MATYNLYHLPDDVLFLSNDNFYNFVVQVCGKVEAELLQIQGMRNARSLIRSTNLFSILEIDCDEIDKLKQNLCFTSKDGNHIIRQGQRQRELLCSISTLQTTNTGINDNKNNLTTQNLAVNVTTDSNSSSLKCRSINDHTVFIKDLIEKFSFKTFTSTILKNDEHYQLIITQDGQKFKAIIKCQCGAKLILPSRSETSTFILSNFYAHLITSNCSMAERIRKQEKKTNDKETAAQPLSTSDSQLPTPSSSNNSSVVTNSSKRIHNDIRSEINKNSSKKQKQ</sequence>
<dbReference type="Proteomes" id="UP000663854">
    <property type="component" value="Unassembled WGS sequence"/>
</dbReference>
<evidence type="ECO:0000313" key="2">
    <source>
        <dbReference type="EMBL" id="CAF1183796.1"/>
    </source>
</evidence>
<feature type="region of interest" description="Disordered" evidence="1">
    <location>
        <begin position="222"/>
        <end position="281"/>
    </location>
</feature>